<dbReference type="EMBL" id="RSDW01000001">
    <property type="protein sequence ID" value="RSL16002.1"/>
    <property type="molecule type" value="Genomic_DNA"/>
</dbReference>
<reference evidence="1 2" key="1">
    <citation type="submission" date="2018-12" db="EMBL/GenBank/DDBJ databases">
        <title>Sequencing of bacterial isolates from soil warming experiment in Harvard Forest, Massachusetts, USA.</title>
        <authorList>
            <person name="Deangelis K."/>
        </authorList>
    </citation>
    <scope>NUCLEOTIDE SEQUENCE [LARGE SCALE GENOMIC DNA]</scope>
    <source>
        <strain evidence="1 2">EB153</strain>
    </source>
</reference>
<gene>
    <name evidence="1" type="ORF">EDE15_1509</name>
</gene>
<dbReference type="RefSeq" id="WP_125484675.1">
    <property type="nucleotide sequence ID" value="NZ_RSDW01000001.1"/>
</dbReference>
<protein>
    <submittedName>
        <fullName evidence="1">Uncharacterized protein</fullName>
    </submittedName>
</protein>
<comment type="caution">
    <text evidence="1">The sequence shown here is derived from an EMBL/GenBank/DDBJ whole genome shotgun (WGS) entry which is preliminary data.</text>
</comment>
<sequence>MMRFRNQFLGVLLIALGIVSLRADEILNTLRGTCSIAVSTEPDRFDLRLDRGTCVDHKDCHESNMQQPLNAFAGLTIDDLRREGARIDAVLTAEAGRLTCSGSIHDSKLTGDFTFVPNRAFVARMKELGITGVDSEKLEAYTLFHIEASWVKSLQEAGVTGIDASNLIALKIFKVNSDYAERLAALGYPKLPAEKLIAMSIHGVDTTDIKQVQAMGYKPTVDELIQMRIFKVTPDFIQRMQAKGFNNLTISKLVQIRIFKLAE</sequence>
<dbReference type="AlphaFoldDB" id="A0A428MGK5"/>
<name>A0A428MGK5_9BACT</name>
<dbReference type="Proteomes" id="UP000269669">
    <property type="component" value="Unassembled WGS sequence"/>
</dbReference>
<accession>A0A428MGK5</accession>
<evidence type="ECO:0000313" key="1">
    <source>
        <dbReference type="EMBL" id="RSL16002.1"/>
    </source>
</evidence>
<organism evidence="1 2">
    <name type="scientific">Edaphobacter aggregans</name>
    <dbReference type="NCBI Taxonomy" id="570835"/>
    <lineage>
        <taxon>Bacteria</taxon>
        <taxon>Pseudomonadati</taxon>
        <taxon>Acidobacteriota</taxon>
        <taxon>Terriglobia</taxon>
        <taxon>Terriglobales</taxon>
        <taxon>Acidobacteriaceae</taxon>
        <taxon>Edaphobacter</taxon>
    </lineage>
</organism>
<keyword evidence="2" id="KW-1185">Reference proteome</keyword>
<dbReference type="OrthoDB" id="113860at2"/>
<evidence type="ECO:0000313" key="2">
    <source>
        <dbReference type="Proteomes" id="UP000269669"/>
    </source>
</evidence>
<proteinExistence type="predicted"/>